<feature type="compositionally biased region" description="Basic and acidic residues" evidence="1">
    <location>
        <begin position="1"/>
        <end position="11"/>
    </location>
</feature>
<feature type="region of interest" description="Disordered" evidence="1">
    <location>
        <begin position="1"/>
        <end position="62"/>
    </location>
</feature>
<keyword evidence="3" id="KW-1185">Reference proteome</keyword>
<sequence>MEHDGGNKEMVEGTNDFVPDAEHDGDGNGNGKRASTTVGGKEAAEVNEEAATFDEERSVFVS</sequence>
<reference evidence="2" key="1">
    <citation type="submission" date="2020-09" db="EMBL/GenBank/DDBJ databases">
        <title>Genome-Enabled Discovery of Anthraquinone Biosynthesis in Senna tora.</title>
        <authorList>
            <person name="Kang S.-H."/>
            <person name="Pandey R.P."/>
            <person name="Lee C.-M."/>
            <person name="Sim J.-S."/>
            <person name="Jeong J.-T."/>
            <person name="Choi B.-S."/>
            <person name="Jung M."/>
            <person name="Ginzburg D."/>
            <person name="Zhao K."/>
            <person name="Won S.Y."/>
            <person name="Oh T.-J."/>
            <person name="Yu Y."/>
            <person name="Kim N.-H."/>
            <person name="Lee O.R."/>
            <person name="Lee T.-H."/>
            <person name="Bashyal P."/>
            <person name="Kim T.-S."/>
            <person name="Lee W.-H."/>
            <person name="Kawkins C."/>
            <person name="Kim C.-K."/>
            <person name="Kim J.S."/>
            <person name="Ahn B.O."/>
            <person name="Rhee S.Y."/>
            <person name="Sohng J.K."/>
        </authorList>
    </citation>
    <scope>NUCLEOTIDE SEQUENCE</scope>
    <source>
        <tissue evidence="2">Leaf</tissue>
    </source>
</reference>
<dbReference type="Proteomes" id="UP000634136">
    <property type="component" value="Unassembled WGS sequence"/>
</dbReference>
<protein>
    <submittedName>
        <fullName evidence="2">Uncharacterized protein</fullName>
    </submittedName>
</protein>
<accession>A0A834WI80</accession>
<evidence type="ECO:0000313" key="3">
    <source>
        <dbReference type="Proteomes" id="UP000634136"/>
    </source>
</evidence>
<dbReference type="AlphaFoldDB" id="A0A834WI80"/>
<comment type="caution">
    <text evidence="2">The sequence shown here is derived from an EMBL/GenBank/DDBJ whole genome shotgun (WGS) entry which is preliminary data.</text>
</comment>
<organism evidence="2 3">
    <name type="scientific">Senna tora</name>
    <dbReference type="NCBI Taxonomy" id="362788"/>
    <lineage>
        <taxon>Eukaryota</taxon>
        <taxon>Viridiplantae</taxon>
        <taxon>Streptophyta</taxon>
        <taxon>Embryophyta</taxon>
        <taxon>Tracheophyta</taxon>
        <taxon>Spermatophyta</taxon>
        <taxon>Magnoliopsida</taxon>
        <taxon>eudicotyledons</taxon>
        <taxon>Gunneridae</taxon>
        <taxon>Pentapetalae</taxon>
        <taxon>rosids</taxon>
        <taxon>fabids</taxon>
        <taxon>Fabales</taxon>
        <taxon>Fabaceae</taxon>
        <taxon>Caesalpinioideae</taxon>
        <taxon>Cassia clade</taxon>
        <taxon>Senna</taxon>
    </lineage>
</organism>
<proteinExistence type="predicted"/>
<dbReference type="EMBL" id="JAAIUW010000007">
    <property type="protein sequence ID" value="KAF7824390.1"/>
    <property type="molecule type" value="Genomic_DNA"/>
</dbReference>
<gene>
    <name evidence="2" type="ORF">G2W53_022534</name>
</gene>
<name>A0A834WI80_9FABA</name>
<evidence type="ECO:0000313" key="2">
    <source>
        <dbReference type="EMBL" id="KAF7824390.1"/>
    </source>
</evidence>
<evidence type="ECO:0000256" key="1">
    <source>
        <dbReference type="SAM" id="MobiDB-lite"/>
    </source>
</evidence>